<dbReference type="InterPro" id="IPR020845">
    <property type="entry name" value="AMP-binding_CS"/>
</dbReference>
<evidence type="ECO:0000313" key="5">
    <source>
        <dbReference type="EMBL" id="SFF56025.1"/>
    </source>
</evidence>
<dbReference type="Pfam" id="PF13193">
    <property type="entry name" value="AMP-binding_C"/>
    <property type="match status" value="1"/>
</dbReference>
<organism evidence="5 6">
    <name type="scientific">Blastococcus tunisiensis</name>
    <dbReference type="NCBI Taxonomy" id="1798228"/>
    <lineage>
        <taxon>Bacteria</taxon>
        <taxon>Bacillati</taxon>
        <taxon>Actinomycetota</taxon>
        <taxon>Actinomycetes</taxon>
        <taxon>Geodermatophilales</taxon>
        <taxon>Geodermatophilaceae</taxon>
        <taxon>Blastococcus</taxon>
    </lineage>
</organism>
<dbReference type="InterPro" id="IPR042099">
    <property type="entry name" value="ANL_N_sf"/>
</dbReference>
<comment type="similarity">
    <text evidence="1">Belongs to the ATP-dependent AMP-binding enzyme family.</text>
</comment>
<dbReference type="EMBL" id="FOND01000017">
    <property type="protein sequence ID" value="SFF56025.1"/>
    <property type="molecule type" value="Genomic_DNA"/>
</dbReference>
<dbReference type="Gene3D" id="3.30.300.30">
    <property type="match status" value="1"/>
</dbReference>
<dbReference type="PROSITE" id="PS00455">
    <property type="entry name" value="AMP_BINDING"/>
    <property type="match status" value="1"/>
</dbReference>
<dbReference type="STRING" id="1798228.SAMN05216574_11712"/>
<reference evidence="6" key="1">
    <citation type="submission" date="2016-10" db="EMBL/GenBank/DDBJ databases">
        <authorList>
            <person name="Varghese N."/>
            <person name="Submissions S."/>
        </authorList>
    </citation>
    <scope>NUCLEOTIDE SEQUENCE [LARGE SCALE GENOMIC DNA]</scope>
    <source>
        <strain evidence="6">DSM 46838</strain>
    </source>
</reference>
<dbReference type="InterPro" id="IPR045851">
    <property type="entry name" value="AMP-bd_C_sf"/>
</dbReference>
<name>A0A1I2JM80_9ACTN</name>
<evidence type="ECO:0000256" key="1">
    <source>
        <dbReference type="ARBA" id="ARBA00006432"/>
    </source>
</evidence>
<gene>
    <name evidence="5" type="ORF">SAMN05216574_11712</name>
</gene>
<dbReference type="GO" id="GO:0016405">
    <property type="term" value="F:CoA-ligase activity"/>
    <property type="evidence" value="ECO:0007669"/>
    <property type="project" value="TreeGrafter"/>
</dbReference>
<feature type="domain" description="AMP-dependent synthetase/ligase" evidence="3">
    <location>
        <begin position="29"/>
        <end position="384"/>
    </location>
</feature>
<dbReference type="PANTHER" id="PTHR24096:SF149">
    <property type="entry name" value="AMP-BINDING DOMAIN-CONTAINING PROTEIN-RELATED"/>
    <property type="match status" value="1"/>
</dbReference>
<sequence length="530" mass="56603">MPEPRIHTSEYPPVQTPTTPIWQTVLAGAAERGDHPALVDGVSGQTISYAQLAHMVERMAAGFAENGVRPGDVVALHSPNTVLYPVVFYAASRAGATVTTLSALTTAKDMANQLDDSKATLVITVGPLLPVAVDAAGDRPVWTCDQVEGHRSVQELLASTGPVPDVPVDAAEDVAVLPYSSGTTSLPKGVMLTHASIGVNLAQIDVLHTMGPEDRIVAVLPFFHIYGMTVLMNVALRKGATVVVLPRFDLAQFIDVLEQHRITRAYVAPPVVLAMAKHPAFEGRDFSALTFILSAAAPLDAELGAIASRRMGAELGQAYGMTELSPGTHLVPDGTAHDAPAGTIGKLFPSTEARLVSVETGEDVGTGEPGEIWIRGPQRMKGYFGRQEETDTLIDADGWLHTGDIGTVDENGWWHVVDRVKELIKYKGYQVAPAELEALLLASPDVADAAVIGVYDERGDEVPKAFVVRAPGSTATEDDVMAFVAERSAPYKRVRQLEFIEAVPKSASGKILRRELRVQEKAAQAQEPVA</sequence>
<keyword evidence="2 5" id="KW-0436">Ligase</keyword>
<protein>
    <submittedName>
        <fullName evidence="5">Acyl-CoA synthetase (AMP-forming)/AMP-acid ligase II</fullName>
    </submittedName>
</protein>
<feature type="domain" description="AMP-binding enzyme C-terminal" evidence="4">
    <location>
        <begin position="435"/>
        <end position="510"/>
    </location>
</feature>
<evidence type="ECO:0000256" key="2">
    <source>
        <dbReference type="ARBA" id="ARBA00022598"/>
    </source>
</evidence>
<dbReference type="AlphaFoldDB" id="A0A1I2JM80"/>
<dbReference type="RefSeq" id="WP_254791068.1">
    <property type="nucleotide sequence ID" value="NZ_FOND01000017.1"/>
</dbReference>
<dbReference type="Proteomes" id="UP000198589">
    <property type="component" value="Unassembled WGS sequence"/>
</dbReference>
<dbReference type="Gene3D" id="3.40.50.12780">
    <property type="entry name" value="N-terminal domain of ligase-like"/>
    <property type="match status" value="1"/>
</dbReference>
<evidence type="ECO:0000259" key="4">
    <source>
        <dbReference type="Pfam" id="PF13193"/>
    </source>
</evidence>
<dbReference type="InterPro" id="IPR025110">
    <property type="entry name" value="AMP-bd_C"/>
</dbReference>
<accession>A0A1I2JM80</accession>
<dbReference type="FunFam" id="3.30.300.30:FF:000007">
    <property type="entry name" value="4-coumarate--CoA ligase 2"/>
    <property type="match status" value="1"/>
</dbReference>
<keyword evidence="6" id="KW-1185">Reference proteome</keyword>
<evidence type="ECO:0000313" key="6">
    <source>
        <dbReference type="Proteomes" id="UP000198589"/>
    </source>
</evidence>
<dbReference type="PANTHER" id="PTHR24096">
    <property type="entry name" value="LONG-CHAIN-FATTY-ACID--COA LIGASE"/>
    <property type="match status" value="1"/>
</dbReference>
<dbReference type="InterPro" id="IPR000873">
    <property type="entry name" value="AMP-dep_synth/lig_dom"/>
</dbReference>
<dbReference type="SUPFAM" id="SSF56801">
    <property type="entry name" value="Acetyl-CoA synthetase-like"/>
    <property type="match status" value="1"/>
</dbReference>
<evidence type="ECO:0000259" key="3">
    <source>
        <dbReference type="Pfam" id="PF00501"/>
    </source>
</evidence>
<dbReference type="Pfam" id="PF00501">
    <property type="entry name" value="AMP-binding"/>
    <property type="match status" value="1"/>
</dbReference>
<proteinExistence type="inferred from homology"/>